<evidence type="ECO:0000313" key="6">
    <source>
        <dbReference type="EMBL" id="MEZ0165224.1"/>
    </source>
</evidence>
<proteinExistence type="predicted"/>
<accession>A0ABV4H0X9</accession>
<evidence type="ECO:0000256" key="3">
    <source>
        <dbReference type="ARBA" id="ARBA00022842"/>
    </source>
</evidence>
<keyword evidence="7" id="KW-1185">Reference proteome</keyword>
<dbReference type="PROSITE" id="PS00893">
    <property type="entry name" value="NUDIX_BOX"/>
    <property type="match status" value="1"/>
</dbReference>
<dbReference type="InterPro" id="IPR015797">
    <property type="entry name" value="NUDIX_hydrolase-like_dom_sf"/>
</dbReference>
<name>A0ABV4H0X9_9ACTN</name>
<evidence type="ECO:0000256" key="2">
    <source>
        <dbReference type="ARBA" id="ARBA00022801"/>
    </source>
</evidence>
<comment type="cofactor">
    <cofactor evidence="1">
        <name>Mg(2+)</name>
        <dbReference type="ChEBI" id="CHEBI:18420"/>
    </cofactor>
</comment>
<feature type="region of interest" description="Disordered" evidence="4">
    <location>
        <begin position="1"/>
        <end position="21"/>
    </location>
</feature>
<evidence type="ECO:0000256" key="4">
    <source>
        <dbReference type="SAM" id="MobiDB-lite"/>
    </source>
</evidence>
<organism evidence="6 7">
    <name type="scientific">Kineococcus halophytocola</name>
    <dbReference type="NCBI Taxonomy" id="3234027"/>
    <lineage>
        <taxon>Bacteria</taxon>
        <taxon>Bacillati</taxon>
        <taxon>Actinomycetota</taxon>
        <taxon>Actinomycetes</taxon>
        <taxon>Kineosporiales</taxon>
        <taxon>Kineosporiaceae</taxon>
        <taxon>Kineococcus</taxon>
    </lineage>
</organism>
<dbReference type="PANTHER" id="PTHR43046:SF12">
    <property type="entry name" value="GDP-MANNOSE MANNOSYL HYDROLASE"/>
    <property type="match status" value="1"/>
</dbReference>
<reference evidence="6 7" key="1">
    <citation type="submission" date="2024-07" db="EMBL/GenBank/DDBJ databases">
        <authorList>
            <person name="Thanompreechachai J."/>
            <person name="Duangmal K."/>
        </authorList>
    </citation>
    <scope>NUCLEOTIDE SEQUENCE [LARGE SCALE GENOMIC DNA]</scope>
    <source>
        <strain evidence="6 7">LSe6-4</strain>
    </source>
</reference>
<dbReference type="PANTHER" id="PTHR43046">
    <property type="entry name" value="GDP-MANNOSE MANNOSYL HYDROLASE"/>
    <property type="match status" value="1"/>
</dbReference>
<sequence length="178" mass="19366">MTGSAEHDPLGPEWGHGPGGLRTREASRVVLLDDAGRVLLLRGTDPARPGTDWWFTVGGGRGPGEDARTAVVRELHEETGLDVDPATLDGPVWARVADFPFLGQTCRQTEEFFVHRVAAGFEPDRAGWTPLEQASVSEFRWWVPAELAGSGTVYYPEDLPRLLAELPPVWAGDPITVA</sequence>
<dbReference type="Pfam" id="PF00293">
    <property type="entry name" value="NUDIX"/>
    <property type="match status" value="1"/>
</dbReference>
<dbReference type="InterPro" id="IPR020084">
    <property type="entry name" value="NUDIX_hydrolase_CS"/>
</dbReference>
<dbReference type="GO" id="GO:0016787">
    <property type="term" value="F:hydrolase activity"/>
    <property type="evidence" value="ECO:0007669"/>
    <property type="project" value="UniProtKB-KW"/>
</dbReference>
<dbReference type="SUPFAM" id="SSF55811">
    <property type="entry name" value="Nudix"/>
    <property type="match status" value="1"/>
</dbReference>
<feature type="compositionally biased region" description="Basic and acidic residues" evidence="4">
    <location>
        <begin position="1"/>
        <end position="10"/>
    </location>
</feature>
<dbReference type="Proteomes" id="UP001565927">
    <property type="component" value="Unassembled WGS sequence"/>
</dbReference>
<keyword evidence="3" id="KW-0460">Magnesium</keyword>
<gene>
    <name evidence="6" type="ORF">AB2L27_10690</name>
</gene>
<dbReference type="PROSITE" id="PS51462">
    <property type="entry name" value="NUDIX"/>
    <property type="match status" value="1"/>
</dbReference>
<dbReference type="EMBL" id="JBGFTU010000010">
    <property type="protein sequence ID" value="MEZ0165224.1"/>
    <property type="molecule type" value="Genomic_DNA"/>
</dbReference>
<dbReference type="Gene3D" id="3.90.79.10">
    <property type="entry name" value="Nucleoside Triphosphate Pyrophosphohydrolase"/>
    <property type="match status" value="1"/>
</dbReference>
<evidence type="ECO:0000256" key="1">
    <source>
        <dbReference type="ARBA" id="ARBA00001946"/>
    </source>
</evidence>
<feature type="domain" description="Nudix hydrolase" evidence="5">
    <location>
        <begin position="22"/>
        <end position="165"/>
    </location>
</feature>
<protein>
    <submittedName>
        <fullName evidence="6">NUDIX hydrolase</fullName>
    </submittedName>
</protein>
<evidence type="ECO:0000259" key="5">
    <source>
        <dbReference type="PROSITE" id="PS51462"/>
    </source>
</evidence>
<dbReference type="CDD" id="cd04685">
    <property type="entry name" value="NUDIX_Hydrolase"/>
    <property type="match status" value="1"/>
</dbReference>
<comment type="caution">
    <text evidence="6">The sequence shown here is derived from an EMBL/GenBank/DDBJ whole genome shotgun (WGS) entry which is preliminary data.</text>
</comment>
<evidence type="ECO:0000313" key="7">
    <source>
        <dbReference type="Proteomes" id="UP001565927"/>
    </source>
</evidence>
<keyword evidence="2 6" id="KW-0378">Hydrolase</keyword>
<dbReference type="RefSeq" id="WP_370441445.1">
    <property type="nucleotide sequence ID" value="NZ_JBGFTU010000010.1"/>
</dbReference>
<dbReference type="InterPro" id="IPR000086">
    <property type="entry name" value="NUDIX_hydrolase_dom"/>
</dbReference>